<dbReference type="EMBL" id="JACHMH010000001">
    <property type="protein sequence ID" value="MBB4680020.1"/>
    <property type="molecule type" value="Genomic_DNA"/>
</dbReference>
<dbReference type="Proteomes" id="UP000533598">
    <property type="component" value="Unassembled WGS sequence"/>
</dbReference>
<dbReference type="RefSeq" id="WP_185005701.1">
    <property type="nucleotide sequence ID" value="NZ_BAAAUI010000019.1"/>
</dbReference>
<keyword evidence="2" id="KW-0012">Acyltransferase</keyword>
<dbReference type="InterPro" id="IPR051908">
    <property type="entry name" value="Ribosomal_N-acetyltransferase"/>
</dbReference>
<comment type="caution">
    <text evidence="2">The sequence shown here is derived from an EMBL/GenBank/DDBJ whole genome shotgun (WGS) entry which is preliminary data.</text>
</comment>
<dbReference type="EC" id="2.3.1.-" evidence="2"/>
<dbReference type="PANTHER" id="PTHR43441">
    <property type="entry name" value="RIBOSOMAL-PROTEIN-SERINE ACETYLTRANSFERASE"/>
    <property type="match status" value="1"/>
</dbReference>
<dbReference type="PROSITE" id="PS51186">
    <property type="entry name" value="GNAT"/>
    <property type="match status" value="1"/>
</dbReference>
<dbReference type="GO" id="GO:1990189">
    <property type="term" value="F:protein N-terminal-serine acetyltransferase activity"/>
    <property type="evidence" value="ECO:0007669"/>
    <property type="project" value="TreeGrafter"/>
</dbReference>
<dbReference type="AlphaFoldDB" id="A0A7W7CF14"/>
<proteinExistence type="predicted"/>
<gene>
    <name evidence="2" type="ORF">HNR67_006138</name>
</gene>
<feature type="domain" description="N-acetyltransferase" evidence="1">
    <location>
        <begin position="12"/>
        <end position="169"/>
    </location>
</feature>
<dbReference type="GO" id="GO:0005737">
    <property type="term" value="C:cytoplasm"/>
    <property type="evidence" value="ECO:0007669"/>
    <property type="project" value="TreeGrafter"/>
</dbReference>
<keyword evidence="3" id="KW-1185">Reference proteome</keyword>
<evidence type="ECO:0000313" key="3">
    <source>
        <dbReference type="Proteomes" id="UP000533598"/>
    </source>
</evidence>
<evidence type="ECO:0000313" key="2">
    <source>
        <dbReference type="EMBL" id="MBB4680020.1"/>
    </source>
</evidence>
<dbReference type="InterPro" id="IPR016181">
    <property type="entry name" value="Acyl_CoA_acyltransferase"/>
</dbReference>
<dbReference type="InterPro" id="IPR000182">
    <property type="entry name" value="GNAT_dom"/>
</dbReference>
<dbReference type="GO" id="GO:0008999">
    <property type="term" value="F:protein-N-terminal-alanine acetyltransferase activity"/>
    <property type="evidence" value="ECO:0007669"/>
    <property type="project" value="TreeGrafter"/>
</dbReference>
<organism evidence="2 3">
    <name type="scientific">Crossiella cryophila</name>
    <dbReference type="NCBI Taxonomy" id="43355"/>
    <lineage>
        <taxon>Bacteria</taxon>
        <taxon>Bacillati</taxon>
        <taxon>Actinomycetota</taxon>
        <taxon>Actinomycetes</taxon>
        <taxon>Pseudonocardiales</taxon>
        <taxon>Pseudonocardiaceae</taxon>
        <taxon>Crossiella</taxon>
    </lineage>
</organism>
<dbReference type="PANTHER" id="PTHR43441:SF2">
    <property type="entry name" value="FAMILY ACETYLTRANSFERASE, PUTATIVE (AFU_ORTHOLOGUE AFUA_7G00850)-RELATED"/>
    <property type="match status" value="1"/>
</dbReference>
<sequence length="182" mass="19562">MVVVWLEVDERIVLRSLEEADLPALYGIVAAERSRLAGWLPWVDQVWSAEDLRRRPAAHTALVIEVDGRVAGSVTVMVSHADRVAALGYWLAADFCGAGVLTRCLRALLRSVFTGGGINRVEIRVAADNLASRRVAERLGLGHEGTLRRAAVLGGRVRDVEVYAALAGEWAAPPVCANGSPS</sequence>
<evidence type="ECO:0000259" key="1">
    <source>
        <dbReference type="PROSITE" id="PS51186"/>
    </source>
</evidence>
<dbReference type="Pfam" id="PF13302">
    <property type="entry name" value="Acetyltransf_3"/>
    <property type="match status" value="1"/>
</dbReference>
<dbReference type="SUPFAM" id="SSF55729">
    <property type="entry name" value="Acyl-CoA N-acyltransferases (Nat)"/>
    <property type="match status" value="1"/>
</dbReference>
<reference evidence="2 3" key="1">
    <citation type="submission" date="2020-08" db="EMBL/GenBank/DDBJ databases">
        <title>Sequencing the genomes of 1000 actinobacteria strains.</title>
        <authorList>
            <person name="Klenk H.-P."/>
        </authorList>
    </citation>
    <scope>NUCLEOTIDE SEQUENCE [LARGE SCALE GENOMIC DNA]</scope>
    <source>
        <strain evidence="2 3">DSM 44230</strain>
    </source>
</reference>
<name>A0A7W7CF14_9PSEU</name>
<accession>A0A7W7CF14</accession>
<protein>
    <submittedName>
        <fullName evidence="2">Ribosomal-protein-serine acetyltransferase</fullName>
        <ecNumber evidence="2">2.3.1.-</ecNumber>
    </submittedName>
</protein>
<keyword evidence="2" id="KW-0808">Transferase</keyword>
<dbReference type="Gene3D" id="3.40.630.30">
    <property type="match status" value="1"/>
</dbReference>